<feature type="transmembrane region" description="Helical" evidence="1">
    <location>
        <begin position="12"/>
        <end position="40"/>
    </location>
</feature>
<accession>A0ABU6MJR6</accession>
<feature type="transmembrane region" description="Helical" evidence="1">
    <location>
        <begin position="358"/>
        <end position="391"/>
    </location>
</feature>
<keyword evidence="1" id="KW-0472">Membrane</keyword>
<dbReference type="Proteomes" id="UP001341444">
    <property type="component" value="Unassembled WGS sequence"/>
</dbReference>
<evidence type="ECO:0000313" key="3">
    <source>
        <dbReference type="Proteomes" id="UP001341444"/>
    </source>
</evidence>
<protein>
    <submittedName>
        <fullName evidence="2">Benzoate/H(+) symporter BenE family transporter</fullName>
    </submittedName>
</protein>
<dbReference type="PANTHER" id="PTHR30199">
    <property type="entry name" value="MFS FAMILY TRANSPORTER, PREDICTED SUBSTRATE BENZOATE"/>
    <property type="match status" value="1"/>
</dbReference>
<reference evidence="2 3" key="1">
    <citation type="submission" date="2023-03" db="EMBL/GenBank/DDBJ databases">
        <title>Bacillus Genome Sequencing.</title>
        <authorList>
            <person name="Dunlap C."/>
        </authorList>
    </citation>
    <scope>NUCLEOTIDE SEQUENCE [LARGE SCALE GENOMIC DNA]</scope>
    <source>
        <strain evidence="2 3">B-23453</strain>
    </source>
</reference>
<keyword evidence="3" id="KW-1185">Reference proteome</keyword>
<keyword evidence="1" id="KW-0812">Transmembrane</keyword>
<feature type="transmembrane region" description="Helical" evidence="1">
    <location>
        <begin position="298"/>
        <end position="318"/>
    </location>
</feature>
<dbReference type="EMBL" id="JARMAB010000018">
    <property type="protein sequence ID" value="MED1203893.1"/>
    <property type="molecule type" value="Genomic_DNA"/>
</dbReference>
<name>A0ABU6MJR6_9BACI</name>
<feature type="transmembrane region" description="Helical" evidence="1">
    <location>
        <begin position="155"/>
        <end position="171"/>
    </location>
</feature>
<evidence type="ECO:0000256" key="1">
    <source>
        <dbReference type="SAM" id="Phobius"/>
    </source>
</evidence>
<sequence>MWKKNIFDFPRYLTIGSFSNGFVSWIFGATGPLLLILQAASIGHLNESSVSSWIFGIYGMGGLLTLILSLYYRQPIGFAFSIPGAILVGSSLTHHTLNEVAGAYIVTGVIILVLGLTGVISVLMKVLPLPIMMGMVSGVLLPFGTDMVHGVIDNPLINGIPLLVFLFLSFFKNLSKKVPPILGAIIASVIMLKIFPMKTQAGVSFSMTIPHVILPSFNLSTMGELVLPLVLTVVAIQNAQGIAVLESHDYKPPINAMSSWSGIGSILNSFVGAHPACIAGPMTGILAGEESGHKENRYTSAVVLGILSCLLAVFAPVAASIPHLIPASLIKTLGGLAMIGVLIDSLKMSFSHNFKAGSLFSFLITVSGISIFHIGAPFWGLLGGTIAAFFLNKNDFAKITFSEAKNSEPDQMDEIA</sequence>
<organism evidence="2 3">
    <name type="scientific">Heyndrickxia acidicola</name>
    <dbReference type="NCBI Taxonomy" id="209389"/>
    <lineage>
        <taxon>Bacteria</taxon>
        <taxon>Bacillati</taxon>
        <taxon>Bacillota</taxon>
        <taxon>Bacilli</taxon>
        <taxon>Bacillales</taxon>
        <taxon>Bacillaceae</taxon>
        <taxon>Heyndrickxia</taxon>
    </lineage>
</organism>
<dbReference type="Pfam" id="PF03594">
    <property type="entry name" value="BenE"/>
    <property type="match status" value="1"/>
</dbReference>
<dbReference type="RefSeq" id="WP_198160231.1">
    <property type="nucleotide sequence ID" value="NZ_JARMAB010000018.1"/>
</dbReference>
<evidence type="ECO:0000313" key="2">
    <source>
        <dbReference type="EMBL" id="MED1203893.1"/>
    </source>
</evidence>
<keyword evidence="1" id="KW-1133">Transmembrane helix</keyword>
<feature type="transmembrane region" description="Helical" evidence="1">
    <location>
        <begin position="178"/>
        <end position="195"/>
    </location>
</feature>
<comment type="caution">
    <text evidence="2">The sequence shown here is derived from an EMBL/GenBank/DDBJ whole genome shotgun (WGS) entry which is preliminary data.</text>
</comment>
<feature type="transmembrane region" description="Helical" evidence="1">
    <location>
        <begin position="52"/>
        <end position="71"/>
    </location>
</feature>
<dbReference type="PANTHER" id="PTHR30199:SF0">
    <property type="entry name" value="INNER MEMBRANE PROTEIN YDCO"/>
    <property type="match status" value="1"/>
</dbReference>
<dbReference type="InterPro" id="IPR004711">
    <property type="entry name" value="Benzoate_Transporter"/>
</dbReference>
<feature type="transmembrane region" description="Helical" evidence="1">
    <location>
        <begin position="103"/>
        <end position="124"/>
    </location>
</feature>
<gene>
    <name evidence="2" type="ORF">P4T90_12595</name>
</gene>
<proteinExistence type="predicted"/>
<feature type="transmembrane region" description="Helical" evidence="1">
    <location>
        <begin position="78"/>
        <end position="97"/>
    </location>
</feature>